<proteinExistence type="predicted"/>
<accession>A0A4Q6I5T8</accession>
<evidence type="ECO:0000313" key="3">
    <source>
        <dbReference type="Proteomes" id="UP000293377"/>
    </source>
</evidence>
<keyword evidence="1" id="KW-1133">Transmembrane helix</keyword>
<dbReference type="STRING" id="1242993.ehr_00448"/>
<dbReference type="RefSeq" id="WP_045171092.1">
    <property type="nucleotide sequence ID" value="NZ_QOHL01000016.1"/>
</dbReference>
<keyword evidence="1" id="KW-0812">Transmembrane</keyword>
<dbReference type="Proteomes" id="UP000293377">
    <property type="component" value="Unassembled WGS sequence"/>
</dbReference>
<dbReference type="OrthoDB" id="7162579at2"/>
<dbReference type="AlphaFoldDB" id="A0A4Q6I5T8"/>
<protein>
    <recommendedName>
        <fullName evidence="4">Lipoprotein</fullName>
    </recommendedName>
</protein>
<gene>
    <name evidence="2" type="ORF">DRF75_03625</name>
</gene>
<sequence>MVAREIWGWFFMVLITTSCSVCAVLSYLDIKKDLVEFNQQFNQQYKRVMEDDVRSILVQVNQSLLNSYLSKQKENCPVQRIVTSENNDVISCSSEEWLAKLLLSVINLREAFLGDISVKSIIYSIKPLLLRLDDSLIDDAIAEIERLDSKKLTTFNRLKFSFKRIARELHYSRSNMVQKVFFKWIVVKNQNDVLLHNLREVENYLDDNLWSDALTFAQKELSSVVELELWIQQLEDIVSMEKSISIIYEQLSQYIIKLPGVS</sequence>
<name>A0A4Q6I5T8_9RICK</name>
<keyword evidence="3" id="KW-1185">Reference proteome</keyword>
<evidence type="ECO:0000256" key="1">
    <source>
        <dbReference type="SAM" id="Phobius"/>
    </source>
</evidence>
<dbReference type="EMBL" id="QOHL01000016">
    <property type="protein sequence ID" value="RZB12543.1"/>
    <property type="molecule type" value="Genomic_DNA"/>
</dbReference>
<comment type="caution">
    <text evidence="2">The sequence shown here is derived from an EMBL/GenBank/DDBJ whole genome shotgun (WGS) entry which is preliminary data.</text>
</comment>
<feature type="transmembrane region" description="Helical" evidence="1">
    <location>
        <begin position="6"/>
        <end position="28"/>
    </location>
</feature>
<evidence type="ECO:0000313" key="2">
    <source>
        <dbReference type="EMBL" id="RZB12543.1"/>
    </source>
</evidence>
<organism evidence="2 3">
    <name type="scientific">Ehrlichia minasensis</name>
    <dbReference type="NCBI Taxonomy" id="1242993"/>
    <lineage>
        <taxon>Bacteria</taxon>
        <taxon>Pseudomonadati</taxon>
        <taxon>Pseudomonadota</taxon>
        <taxon>Alphaproteobacteria</taxon>
        <taxon>Rickettsiales</taxon>
        <taxon>Anaplasmataceae</taxon>
        <taxon>Ehrlichia</taxon>
    </lineage>
</organism>
<evidence type="ECO:0008006" key="4">
    <source>
        <dbReference type="Google" id="ProtNLM"/>
    </source>
</evidence>
<keyword evidence="1" id="KW-0472">Membrane</keyword>
<reference evidence="2 3" key="1">
    <citation type="submission" date="2018-06" db="EMBL/GenBank/DDBJ databases">
        <title>Complete Genome Sequence of Ehrlichia minasensis Isolated From Cattle.</title>
        <authorList>
            <person name="Aguiar D.M."/>
            <person name="Araujo J.P.A.Jr."/>
            <person name="Nakazato L."/>
            <person name="Bard E."/>
            <person name="Cabezas-Cruz A."/>
        </authorList>
    </citation>
    <scope>NUCLEOTIDE SEQUENCE [LARGE SCALE GENOMIC DNA]</scope>
    <source>
        <strain evidence="2 3">B11</strain>
    </source>
</reference>
<dbReference type="PROSITE" id="PS51257">
    <property type="entry name" value="PROKAR_LIPOPROTEIN"/>
    <property type="match status" value="1"/>
</dbReference>